<feature type="chain" id="PRO_5005539879" description="SH3 domain-containing protein" evidence="5">
    <location>
        <begin position="24"/>
        <end position="251"/>
    </location>
</feature>
<evidence type="ECO:0000313" key="7">
    <source>
        <dbReference type="EMBL" id="KNC99156.1"/>
    </source>
</evidence>
<evidence type="ECO:0000256" key="3">
    <source>
        <dbReference type="SAM" id="MobiDB-lite"/>
    </source>
</evidence>
<evidence type="ECO:0000313" key="8">
    <source>
        <dbReference type="Proteomes" id="UP000053201"/>
    </source>
</evidence>
<feature type="signal peptide" evidence="5">
    <location>
        <begin position="1"/>
        <end position="23"/>
    </location>
</feature>
<keyword evidence="8" id="KW-1185">Reference proteome</keyword>
<keyword evidence="4" id="KW-0472">Membrane</keyword>
<dbReference type="InterPro" id="IPR001452">
    <property type="entry name" value="SH3_domain"/>
</dbReference>
<dbReference type="SMART" id="SM00326">
    <property type="entry name" value="SH3"/>
    <property type="match status" value="1"/>
</dbReference>
<protein>
    <recommendedName>
        <fullName evidence="6">SH3 domain-containing protein</fullName>
    </recommendedName>
</protein>
<dbReference type="EMBL" id="KQ257458">
    <property type="protein sequence ID" value="KNC99156.1"/>
    <property type="molecule type" value="Genomic_DNA"/>
</dbReference>
<dbReference type="GeneID" id="27688789"/>
<evidence type="ECO:0000256" key="4">
    <source>
        <dbReference type="SAM" id="Phobius"/>
    </source>
</evidence>
<sequence length="251" mass="25553">MPSAKSCLATAASVLFFVAAASAQSPAIGQTCNPKVDFNGCNGQDFLVCQDVGRWILQNRCSTVCTNDDAFKSLCSNNQQVGAGAPSGSTTPSNGPTQSPSGTSAPSTSGGNDGKSNAGAIAGGIIGGLAGVALLLGGVFFYRRRSGKPTAATATAATLSASGKRQEEGLIMTQGGSSSSTLGPGTLNVTSVLEKKYVVRHDYEPAAEDEIKLTVGDRIRLDLLFNDGWAKGTNEDTGKQGLLPVACLQEA</sequence>
<name>A0A0L0HDR5_SPIPD</name>
<evidence type="ECO:0000259" key="6">
    <source>
        <dbReference type="PROSITE" id="PS50002"/>
    </source>
</evidence>
<feature type="compositionally biased region" description="Polar residues" evidence="3">
    <location>
        <begin position="82"/>
        <end position="94"/>
    </location>
</feature>
<reference evidence="7 8" key="1">
    <citation type="submission" date="2009-08" db="EMBL/GenBank/DDBJ databases">
        <title>The Genome Sequence of Spizellomyces punctatus strain DAOM BR117.</title>
        <authorList>
            <consortium name="The Broad Institute Genome Sequencing Platform"/>
            <person name="Russ C."/>
            <person name="Cuomo C."/>
            <person name="Shea T."/>
            <person name="Young S.K."/>
            <person name="Zeng Q."/>
            <person name="Koehrsen M."/>
            <person name="Haas B."/>
            <person name="Borodovsky M."/>
            <person name="Guigo R."/>
            <person name="Alvarado L."/>
            <person name="Berlin A."/>
            <person name="Bochicchio J."/>
            <person name="Borenstein D."/>
            <person name="Chapman S."/>
            <person name="Chen Z."/>
            <person name="Engels R."/>
            <person name="Freedman E."/>
            <person name="Gellesch M."/>
            <person name="Goldberg J."/>
            <person name="Griggs A."/>
            <person name="Gujja S."/>
            <person name="Heiman D."/>
            <person name="Hepburn T."/>
            <person name="Howarth C."/>
            <person name="Jen D."/>
            <person name="Larson L."/>
            <person name="Lewis B."/>
            <person name="Mehta T."/>
            <person name="Park D."/>
            <person name="Pearson M."/>
            <person name="Roberts A."/>
            <person name="Saif S."/>
            <person name="Shenoy N."/>
            <person name="Sisk P."/>
            <person name="Stolte C."/>
            <person name="Sykes S."/>
            <person name="Thomson T."/>
            <person name="Walk T."/>
            <person name="White J."/>
            <person name="Yandava C."/>
            <person name="Burger G."/>
            <person name="Gray M.W."/>
            <person name="Holland P.W.H."/>
            <person name="King N."/>
            <person name="Lang F.B.F."/>
            <person name="Roger A.J."/>
            <person name="Ruiz-Trillo I."/>
            <person name="Lander E."/>
            <person name="Nusbaum C."/>
        </authorList>
    </citation>
    <scope>NUCLEOTIDE SEQUENCE [LARGE SCALE GENOMIC DNA]</scope>
    <source>
        <strain evidence="7 8">DAOM BR117</strain>
    </source>
</reference>
<dbReference type="OrthoDB" id="5340910at2759"/>
<dbReference type="Pfam" id="PF14604">
    <property type="entry name" value="SH3_9"/>
    <property type="match status" value="1"/>
</dbReference>
<dbReference type="Proteomes" id="UP000053201">
    <property type="component" value="Unassembled WGS sequence"/>
</dbReference>
<dbReference type="PROSITE" id="PS50002">
    <property type="entry name" value="SH3"/>
    <property type="match status" value="1"/>
</dbReference>
<dbReference type="InterPro" id="IPR036028">
    <property type="entry name" value="SH3-like_dom_sf"/>
</dbReference>
<evidence type="ECO:0000256" key="1">
    <source>
        <dbReference type="ARBA" id="ARBA00022443"/>
    </source>
</evidence>
<keyword evidence="4" id="KW-1133">Transmembrane helix</keyword>
<dbReference type="eggNOG" id="ENOG502T0Q9">
    <property type="taxonomic scope" value="Eukaryota"/>
</dbReference>
<keyword evidence="1 2" id="KW-0728">SH3 domain</keyword>
<organism evidence="7 8">
    <name type="scientific">Spizellomyces punctatus (strain DAOM BR117)</name>
    <dbReference type="NCBI Taxonomy" id="645134"/>
    <lineage>
        <taxon>Eukaryota</taxon>
        <taxon>Fungi</taxon>
        <taxon>Fungi incertae sedis</taxon>
        <taxon>Chytridiomycota</taxon>
        <taxon>Chytridiomycota incertae sedis</taxon>
        <taxon>Chytridiomycetes</taxon>
        <taxon>Spizellomycetales</taxon>
        <taxon>Spizellomycetaceae</taxon>
        <taxon>Spizellomyces</taxon>
    </lineage>
</organism>
<keyword evidence="4" id="KW-0812">Transmembrane</keyword>
<feature type="domain" description="SH3" evidence="6">
    <location>
        <begin position="192"/>
        <end position="251"/>
    </location>
</feature>
<dbReference type="InParanoid" id="A0A0L0HDR5"/>
<accession>A0A0L0HDR5</accession>
<keyword evidence="5" id="KW-0732">Signal</keyword>
<dbReference type="RefSeq" id="XP_016607196.1">
    <property type="nucleotide sequence ID" value="XM_016753628.1"/>
</dbReference>
<feature type="region of interest" description="Disordered" evidence="3">
    <location>
        <begin position="82"/>
        <end position="115"/>
    </location>
</feature>
<dbReference type="Gene3D" id="2.30.30.40">
    <property type="entry name" value="SH3 Domains"/>
    <property type="match status" value="1"/>
</dbReference>
<evidence type="ECO:0000256" key="5">
    <source>
        <dbReference type="SAM" id="SignalP"/>
    </source>
</evidence>
<proteinExistence type="predicted"/>
<dbReference type="AlphaFoldDB" id="A0A0L0HDR5"/>
<evidence type="ECO:0000256" key="2">
    <source>
        <dbReference type="PROSITE-ProRule" id="PRU00192"/>
    </source>
</evidence>
<dbReference type="VEuPathDB" id="FungiDB:SPPG_05413"/>
<dbReference type="SUPFAM" id="SSF50044">
    <property type="entry name" value="SH3-domain"/>
    <property type="match status" value="1"/>
</dbReference>
<feature type="compositionally biased region" description="Low complexity" evidence="3">
    <location>
        <begin position="95"/>
        <end position="110"/>
    </location>
</feature>
<gene>
    <name evidence="7" type="ORF">SPPG_05413</name>
</gene>
<feature type="transmembrane region" description="Helical" evidence="4">
    <location>
        <begin position="118"/>
        <end position="142"/>
    </location>
</feature>